<dbReference type="AlphaFoldDB" id="A0A8T1WED5"/>
<reference evidence="3" key="1">
    <citation type="submission" date="2021-02" db="EMBL/GenBank/DDBJ databases">
        <authorList>
            <person name="Palmer J.M."/>
        </authorList>
    </citation>
    <scope>NUCLEOTIDE SEQUENCE</scope>
    <source>
        <strain evidence="3">SCRP23</strain>
    </source>
</reference>
<feature type="region of interest" description="Disordered" evidence="2">
    <location>
        <begin position="237"/>
        <end position="299"/>
    </location>
</feature>
<dbReference type="GO" id="GO:0005958">
    <property type="term" value="C:DNA-dependent protein kinase-DNA ligase 4 complex"/>
    <property type="evidence" value="ECO:0007669"/>
    <property type="project" value="TreeGrafter"/>
</dbReference>
<feature type="compositionally biased region" description="Polar residues" evidence="2">
    <location>
        <begin position="349"/>
        <end position="362"/>
    </location>
</feature>
<comment type="caution">
    <text evidence="3">The sequence shown here is derived from an EMBL/GenBank/DDBJ whole genome shotgun (WGS) entry which is preliminary data.</text>
</comment>
<sequence length="404" mass="44744">MFAEVTAIDVDTSSSCSLPVFIRCHRVVASSSPSSRASNDVLKLQLLDPPTLYEASISGVHKPRALNCSADEYLAAVEQALSPFLRGQKAQFTFKWARSKRTLTLMEQAGIAMKYTSIQYTRAEDAQAWRQVLHHVAQEEVANKEILLELKQKAQDLEKLVKQKDELLETALMAKQKVENKVFEAFCGVLNAKKDEIQRLQNELTLAEAKAEKLMEGRGVQTQATAKKTWKAVGAKLKRKKVEQDEDEEMSDASEKQQSAGDNSSDEKEEEDEGGSTRMRTRSAVKAYSQLPADLRQGSHRVLSAEDLLSDMDAIVDDEVKADEAEQEGGSKVSVKTEPKVSSQRRSRSATPTQLESASSATEMELVKPEPSPTPKLKIEKKPSPVSPAKSMDSEEEDILDMLS</sequence>
<evidence type="ECO:0008006" key="5">
    <source>
        <dbReference type="Google" id="ProtNLM"/>
    </source>
</evidence>
<feature type="compositionally biased region" description="Acidic residues" evidence="2">
    <location>
        <begin position="394"/>
        <end position="404"/>
    </location>
</feature>
<evidence type="ECO:0000313" key="3">
    <source>
        <dbReference type="EMBL" id="KAG7390383.1"/>
    </source>
</evidence>
<accession>A0A8T1WED5</accession>
<dbReference type="Proteomes" id="UP000693981">
    <property type="component" value="Unassembled WGS sequence"/>
</dbReference>
<name>A0A8T1WED5_9STRA</name>
<dbReference type="GO" id="GO:0010165">
    <property type="term" value="P:response to X-ray"/>
    <property type="evidence" value="ECO:0007669"/>
    <property type="project" value="TreeGrafter"/>
</dbReference>
<evidence type="ECO:0000313" key="4">
    <source>
        <dbReference type="Proteomes" id="UP000693981"/>
    </source>
</evidence>
<dbReference type="InterPro" id="IPR010585">
    <property type="entry name" value="DNA_repair_prot_XRCC4"/>
</dbReference>
<dbReference type="EMBL" id="JAGDFL010000383">
    <property type="protein sequence ID" value="KAG7390383.1"/>
    <property type="molecule type" value="Genomic_DNA"/>
</dbReference>
<keyword evidence="1" id="KW-0175">Coiled coil</keyword>
<dbReference type="OrthoDB" id="68141at2759"/>
<dbReference type="GO" id="GO:0032807">
    <property type="term" value="C:DNA ligase IV complex"/>
    <property type="evidence" value="ECO:0007669"/>
    <property type="project" value="TreeGrafter"/>
</dbReference>
<evidence type="ECO:0000256" key="2">
    <source>
        <dbReference type="SAM" id="MobiDB-lite"/>
    </source>
</evidence>
<dbReference type="GO" id="GO:0006310">
    <property type="term" value="P:DNA recombination"/>
    <property type="evidence" value="ECO:0007669"/>
    <property type="project" value="InterPro"/>
</dbReference>
<keyword evidence="4" id="KW-1185">Reference proteome</keyword>
<feature type="region of interest" description="Disordered" evidence="2">
    <location>
        <begin position="319"/>
        <end position="404"/>
    </location>
</feature>
<dbReference type="GO" id="GO:0003677">
    <property type="term" value="F:DNA binding"/>
    <property type="evidence" value="ECO:0007669"/>
    <property type="project" value="InterPro"/>
</dbReference>
<protein>
    <recommendedName>
        <fullName evidence="5">DNA repair protein XRCC4</fullName>
    </recommendedName>
</protein>
<feature type="coiled-coil region" evidence="1">
    <location>
        <begin position="143"/>
        <end position="217"/>
    </location>
</feature>
<dbReference type="PANTHER" id="PTHR28559">
    <property type="entry name" value="DNA REPAIR PROTEIN XRCC4"/>
    <property type="match status" value="1"/>
</dbReference>
<dbReference type="GO" id="GO:0006303">
    <property type="term" value="P:double-strand break repair via nonhomologous end joining"/>
    <property type="evidence" value="ECO:0007669"/>
    <property type="project" value="TreeGrafter"/>
</dbReference>
<proteinExistence type="predicted"/>
<dbReference type="PANTHER" id="PTHR28559:SF1">
    <property type="entry name" value="DNA REPAIR PROTEIN XRCC4"/>
    <property type="match status" value="1"/>
</dbReference>
<evidence type="ECO:0000256" key="1">
    <source>
        <dbReference type="SAM" id="Coils"/>
    </source>
</evidence>
<organism evidence="3 4">
    <name type="scientific">Phytophthora boehmeriae</name>
    <dbReference type="NCBI Taxonomy" id="109152"/>
    <lineage>
        <taxon>Eukaryota</taxon>
        <taxon>Sar</taxon>
        <taxon>Stramenopiles</taxon>
        <taxon>Oomycota</taxon>
        <taxon>Peronosporomycetes</taxon>
        <taxon>Peronosporales</taxon>
        <taxon>Peronosporaceae</taxon>
        <taxon>Phytophthora</taxon>
    </lineage>
</organism>
<gene>
    <name evidence="3" type="ORF">PHYBOEH_007040</name>
</gene>